<proteinExistence type="predicted"/>
<sequence>MRAVEGPFAKAVEAEKDRYIAEASANFPITRQLSDIGFDTHAGNMASIAARYDGIAIRLALKEVQGGIKSSRPLQRKEDWEKLWLFLIRRWITEFGAQRARETAATTRSDMQRIIQQALSAEEEFNPVQVAARLLRVQALSAYRADTIARTEIHGAMMFASEEGAAKLGRDNGLVLLKAWLPVHDERTRSNHAVMSSHPPVPLDGDFRVGSALMKRPGDPRGGAANCINCRCVLTYREEE</sequence>
<keyword evidence="2" id="KW-1185">Reference proteome</keyword>
<evidence type="ECO:0008006" key="3">
    <source>
        <dbReference type="Google" id="ProtNLM"/>
    </source>
</evidence>
<protein>
    <recommendedName>
        <fullName evidence="3">Phage head morphogenesis domain-containing protein</fullName>
    </recommendedName>
</protein>
<organism evidence="1 2">
    <name type="scientific">Agrobacterium genomosp. 2 str. CFBP 5494</name>
    <dbReference type="NCBI Taxonomy" id="1183436"/>
    <lineage>
        <taxon>Bacteria</taxon>
        <taxon>Pseudomonadati</taxon>
        <taxon>Pseudomonadota</taxon>
        <taxon>Alphaproteobacteria</taxon>
        <taxon>Hyphomicrobiales</taxon>
        <taxon>Rhizobiaceae</taxon>
        <taxon>Rhizobium/Agrobacterium group</taxon>
        <taxon>Agrobacterium</taxon>
        <taxon>Agrobacterium tumefaciens complex</taxon>
    </lineage>
</organism>
<reference evidence="1 2" key="1">
    <citation type="submission" date="2016-01" db="EMBL/GenBank/DDBJ databases">
        <authorList>
            <person name="Regsiter A."/>
            <person name="william w."/>
        </authorList>
    </citation>
    <scope>NUCLEOTIDE SEQUENCE [LARGE SCALE GENOMIC DNA]</scope>
    <source>
        <strain evidence="1 2">CFBP 5494</strain>
    </source>
</reference>
<accession>A0A9W5EX67</accession>
<comment type="caution">
    <text evidence="1">The sequence shown here is derived from an EMBL/GenBank/DDBJ whole genome shotgun (WGS) entry which is preliminary data.</text>
</comment>
<dbReference type="RefSeq" id="WP_139786346.1">
    <property type="nucleotide sequence ID" value="NZ_LT009718.1"/>
</dbReference>
<dbReference type="Proteomes" id="UP000191933">
    <property type="component" value="Unassembled WGS sequence"/>
</dbReference>
<evidence type="ECO:0000313" key="1">
    <source>
        <dbReference type="EMBL" id="CUW85685.1"/>
    </source>
</evidence>
<evidence type="ECO:0000313" key="2">
    <source>
        <dbReference type="Proteomes" id="UP000191933"/>
    </source>
</evidence>
<gene>
    <name evidence="1" type="ORF">AGR2A_Cc100227</name>
</gene>
<dbReference type="EMBL" id="FBVY01000002">
    <property type="protein sequence ID" value="CUW85685.1"/>
    <property type="molecule type" value="Genomic_DNA"/>
</dbReference>
<name>A0A9W5EX67_9HYPH</name>
<dbReference type="AlphaFoldDB" id="A0A9W5EX67"/>